<evidence type="ECO:0000313" key="3">
    <source>
        <dbReference type="EMBL" id="MEI4551016.1"/>
    </source>
</evidence>
<dbReference type="EMBL" id="JBAWKS010000002">
    <property type="protein sequence ID" value="MEI4551016.1"/>
    <property type="molecule type" value="Genomic_DNA"/>
</dbReference>
<protein>
    <submittedName>
        <fullName evidence="3">Serine hydrolase domain-containing protein</fullName>
        <ecNumber evidence="3">3.1.1.103</ecNumber>
    </submittedName>
</protein>
<keyword evidence="1" id="KW-0812">Transmembrane</keyword>
<dbReference type="GO" id="GO:0016787">
    <property type="term" value="F:hydrolase activity"/>
    <property type="evidence" value="ECO:0007669"/>
    <property type="project" value="UniProtKB-KW"/>
</dbReference>
<keyword evidence="1" id="KW-0472">Membrane</keyword>
<dbReference type="Proteomes" id="UP001382455">
    <property type="component" value="Unassembled WGS sequence"/>
</dbReference>
<name>A0ABU8EVW4_9GAMM</name>
<dbReference type="PANTHER" id="PTHR46825:SF12">
    <property type="entry name" value="PENICILLIN-BINDING PROTEIN 4"/>
    <property type="match status" value="1"/>
</dbReference>
<comment type="caution">
    <text evidence="3">The sequence shown here is derived from an EMBL/GenBank/DDBJ whole genome shotgun (WGS) entry which is preliminary data.</text>
</comment>
<keyword evidence="1" id="KW-1133">Transmembrane helix</keyword>
<dbReference type="SUPFAM" id="SSF56601">
    <property type="entry name" value="beta-lactamase/transpeptidase-like"/>
    <property type="match status" value="1"/>
</dbReference>
<proteinExistence type="predicted"/>
<feature type="domain" description="Beta-lactamase-related" evidence="2">
    <location>
        <begin position="60"/>
        <end position="357"/>
    </location>
</feature>
<dbReference type="InterPro" id="IPR012338">
    <property type="entry name" value="Beta-lactam/transpept-like"/>
</dbReference>
<evidence type="ECO:0000256" key="1">
    <source>
        <dbReference type="SAM" id="Phobius"/>
    </source>
</evidence>
<evidence type="ECO:0000313" key="4">
    <source>
        <dbReference type="Proteomes" id="UP001382455"/>
    </source>
</evidence>
<feature type="transmembrane region" description="Helical" evidence="1">
    <location>
        <begin position="386"/>
        <end position="405"/>
    </location>
</feature>
<feature type="transmembrane region" description="Helical" evidence="1">
    <location>
        <begin position="7"/>
        <end position="30"/>
    </location>
</feature>
<organism evidence="3 4">
    <name type="scientific">Pseudoalteromonas spongiae</name>
    <dbReference type="NCBI Taxonomy" id="298657"/>
    <lineage>
        <taxon>Bacteria</taxon>
        <taxon>Pseudomonadati</taxon>
        <taxon>Pseudomonadota</taxon>
        <taxon>Gammaproteobacteria</taxon>
        <taxon>Alteromonadales</taxon>
        <taxon>Pseudoalteromonadaceae</taxon>
        <taxon>Pseudoalteromonas</taxon>
    </lineage>
</organism>
<evidence type="ECO:0000259" key="2">
    <source>
        <dbReference type="Pfam" id="PF00144"/>
    </source>
</evidence>
<keyword evidence="4" id="KW-1185">Reference proteome</keyword>
<dbReference type="EC" id="3.1.1.103" evidence="3"/>
<gene>
    <name evidence="3" type="ORF">WAE96_15195</name>
</gene>
<dbReference type="Pfam" id="PF00144">
    <property type="entry name" value="Beta-lactamase"/>
    <property type="match status" value="1"/>
</dbReference>
<dbReference type="PANTHER" id="PTHR46825">
    <property type="entry name" value="D-ALANYL-D-ALANINE-CARBOXYPEPTIDASE/ENDOPEPTIDASE AMPH"/>
    <property type="match status" value="1"/>
</dbReference>
<dbReference type="InterPro" id="IPR050491">
    <property type="entry name" value="AmpC-like"/>
</dbReference>
<dbReference type="InterPro" id="IPR001466">
    <property type="entry name" value="Beta-lactam-related"/>
</dbReference>
<accession>A0ABU8EVW4</accession>
<reference evidence="3 4" key="1">
    <citation type="submission" date="2023-12" db="EMBL/GenBank/DDBJ databases">
        <title>Friends and Foes: Symbiotic and Algicidal bacterial influence on Karenia brevis blooms.</title>
        <authorList>
            <person name="Fei C."/>
            <person name="Mohamed A.R."/>
            <person name="Booker A."/>
            <person name="Arshad M."/>
            <person name="Klass S."/>
            <person name="Ahn S."/>
            <person name="Gilbert P.M."/>
            <person name="Heil C.A."/>
            <person name="Martinez J.M."/>
            <person name="Amin S.A."/>
        </authorList>
    </citation>
    <scope>NUCLEOTIDE SEQUENCE [LARGE SCALE GENOMIC DNA]</scope>
    <source>
        <strain evidence="3 4">CE15</strain>
    </source>
</reference>
<keyword evidence="3" id="KW-0378">Hydrolase</keyword>
<dbReference type="RefSeq" id="WP_336436060.1">
    <property type="nucleotide sequence ID" value="NZ_JBAWKS010000002.1"/>
</dbReference>
<sequence>MRLVKVLISFIVLTLSWSCVCLYGALNGWWLTPLAKQGDSAAFIARVQQRFLNEAKGNFAMVIIEDGRVVLKQFTPSINSVNGDTLFPVASMSKLFTAYGVYQLAQQGDIDLDAPIANYLTAAWQLPASSFNYNKITLRSLLSHTSGLTDGLGFADMSKSQPMPSLIESLNHPKGARGDVKLEIGFEPATQWQYSGGGYLITEHIIENVTKMSFEDFMTKTVFSPLSMYRANYAFIETHSNVAHPYDSAGKKAPFYQYVSPASTGLLASTNDLTQFVLALQQTDKHTKNAINTLSKPLGHKLGAPIWGMGAMLYAPLPDGKFILGHDGANEPAINSALRLNPTNHDAIIVLTSGGENLATAIASEWTFWQAGIPDFLTFERAIRSAFLPIGLGVVVILLALALVYRKRVIST</sequence>
<dbReference type="Gene3D" id="3.40.710.10">
    <property type="entry name" value="DD-peptidase/beta-lactamase superfamily"/>
    <property type="match status" value="1"/>
</dbReference>